<evidence type="ECO:0000313" key="2">
    <source>
        <dbReference type="Proteomes" id="UP000823660"/>
    </source>
</evidence>
<dbReference type="EMBL" id="JADIMH010000006">
    <property type="protein sequence ID" value="MBO8466250.1"/>
    <property type="molecule type" value="Genomic_DNA"/>
</dbReference>
<reference evidence="1" key="1">
    <citation type="submission" date="2020-10" db="EMBL/GenBank/DDBJ databases">
        <authorList>
            <person name="Gilroy R."/>
        </authorList>
    </citation>
    <scope>NUCLEOTIDE SEQUENCE</scope>
    <source>
        <strain evidence="1">B1-15692</strain>
    </source>
</reference>
<proteinExistence type="predicted"/>
<evidence type="ECO:0000313" key="1">
    <source>
        <dbReference type="EMBL" id="MBO8466250.1"/>
    </source>
</evidence>
<dbReference type="Proteomes" id="UP000823660">
    <property type="component" value="Unassembled WGS sequence"/>
</dbReference>
<dbReference type="AlphaFoldDB" id="A0A9D9NAR2"/>
<protein>
    <submittedName>
        <fullName evidence="1">DUF1573 domain-containing protein</fullName>
    </submittedName>
</protein>
<dbReference type="Pfam" id="PF07610">
    <property type="entry name" value="DUF1573"/>
    <property type="match status" value="1"/>
</dbReference>
<dbReference type="PANTHER" id="PTHR37833:SF1">
    <property type="entry name" value="SIGNAL PEPTIDE PROTEIN"/>
    <property type="match status" value="1"/>
</dbReference>
<reference evidence="1" key="2">
    <citation type="journal article" date="2021" name="PeerJ">
        <title>Extensive microbial diversity within the chicken gut microbiome revealed by metagenomics and culture.</title>
        <authorList>
            <person name="Gilroy R."/>
            <person name="Ravi A."/>
            <person name="Getino M."/>
            <person name="Pursley I."/>
            <person name="Horton D.L."/>
            <person name="Alikhan N.F."/>
            <person name="Baker D."/>
            <person name="Gharbi K."/>
            <person name="Hall N."/>
            <person name="Watson M."/>
            <person name="Adriaenssens E.M."/>
            <person name="Foster-Nyarko E."/>
            <person name="Jarju S."/>
            <person name="Secka A."/>
            <person name="Antonio M."/>
            <person name="Oren A."/>
            <person name="Chaudhuri R.R."/>
            <person name="La Ragione R."/>
            <person name="Hildebrand F."/>
            <person name="Pallen M.J."/>
        </authorList>
    </citation>
    <scope>NUCLEOTIDE SEQUENCE</scope>
    <source>
        <strain evidence="1">B1-15692</strain>
    </source>
</reference>
<dbReference type="Gene3D" id="2.60.40.10">
    <property type="entry name" value="Immunoglobulins"/>
    <property type="match status" value="1"/>
</dbReference>
<sequence>MHGITAIMIAAVLFLPLGAQPVPGRMSFGTRSIDLGTVSEDSAMVTASVEWKNTGDSPVAVLMAKTTCSCLAVEYDRTPVPPGGTGRMVLTYYPKGHPGKIGRKVFVYAGLEASGPDAVLYVTGEVEPSSMPVWQYPHRMGALLLKQTEVNIAGNAPQVERVACMNAGDSPLEITAMEGLLPEGLTFRCEPQVLQPWETGDLVIGFDPARLKTALPDTLPVILEGLALPPSRRTHGLDGNR</sequence>
<gene>
    <name evidence="1" type="ORF">IAB99_00615</name>
</gene>
<dbReference type="InterPro" id="IPR013783">
    <property type="entry name" value="Ig-like_fold"/>
</dbReference>
<dbReference type="PANTHER" id="PTHR37833">
    <property type="entry name" value="LIPOPROTEIN-RELATED"/>
    <property type="match status" value="1"/>
</dbReference>
<dbReference type="InterPro" id="IPR011467">
    <property type="entry name" value="DUF1573"/>
</dbReference>
<name>A0A9D9NAR2_9BACT</name>
<organism evidence="1 2">
    <name type="scientific">Candidatus Cryptobacteroides faecipullorum</name>
    <dbReference type="NCBI Taxonomy" id="2840764"/>
    <lineage>
        <taxon>Bacteria</taxon>
        <taxon>Pseudomonadati</taxon>
        <taxon>Bacteroidota</taxon>
        <taxon>Bacteroidia</taxon>
        <taxon>Bacteroidales</taxon>
        <taxon>Candidatus Cryptobacteroides</taxon>
    </lineage>
</organism>
<accession>A0A9D9NAR2</accession>
<comment type="caution">
    <text evidence="1">The sequence shown here is derived from an EMBL/GenBank/DDBJ whole genome shotgun (WGS) entry which is preliminary data.</text>
</comment>